<evidence type="ECO:0000313" key="8">
    <source>
        <dbReference type="Proteomes" id="UP001321473"/>
    </source>
</evidence>
<keyword evidence="3" id="KW-0663">Pyridoxal phosphate</keyword>
<dbReference type="NCBIfam" id="NF041359">
    <property type="entry name" value="GntG_guanitoxin"/>
    <property type="match status" value="1"/>
</dbReference>
<feature type="domain" description="Aromatic amino acid beta-eliminating lyase/threonine aldolase" evidence="6">
    <location>
        <begin position="66"/>
        <end position="352"/>
    </location>
</feature>
<comment type="similarity">
    <text evidence="2">Belongs to the threonine aldolase family.</text>
</comment>
<evidence type="ECO:0000256" key="2">
    <source>
        <dbReference type="ARBA" id="ARBA00006966"/>
    </source>
</evidence>
<accession>A0AAQ4EKS8</accession>
<evidence type="ECO:0000259" key="6">
    <source>
        <dbReference type="Pfam" id="PF01212"/>
    </source>
</evidence>
<organism evidence="7 8">
    <name type="scientific">Amblyomma americanum</name>
    <name type="common">Lone star tick</name>
    <dbReference type="NCBI Taxonomy" id="6943"/>
    <lineage>
        <taxon>Eukaryota</taxon>
        <taxon>Metazoa</taxon>
        <taxon>Ecdysozoa</taxon>
        <taxon>Arthropoda</taxon>
        <taxon>Chelicerata</taxon>
        <taxon>Arachnida</taxon>
        <taxon>Acari</taxon>
        <taxon>Parasitiformes</taxon>
        <taxon>Ixodida</taxon>
        <taxon>Ixodoidea</taxon>
        <taxon>Ixodidae</taxon>
        <taxon>Amblyomminae</taxon>
        <taxon>Amblyomma</taxon>
    </lineage>
</organism>
<evidence type="ECO:0000256" key="3">
    <source>
        <dbReference type="ARBA" id="ARBA00022898"/>
    </source>
</evidence>
<dbReference type="FunFam" id="3.90.1150.10:FF:000041">
    <property type="entry name" value="Low-specificity L-threonine aldolase"/>
    <property type="match status" value="1"/>
</dbReference>
<dbReference type="InterPro" id="IPR015422">
    <property type="entry name" value="PyrdxlP-dep_Trfase_small"/>
</dbReference>
<dbReference type="GO" id="GO:0006567">
    <property type="term" value="P:L-threonine catabolic process"/>
    <property type="evidence" value="ECO:0007669"/>
    <property type="project" value="TreeGrafter"/>
</dbReference>
<dbReference type="PIRSF" id="PIRSF017617">
    <property type="entry name" value="Thr_aldolase"/>
    <property type="match status" value="1"/>
</dbReference>
<dbReference type="InterPro" id="IPR023603">
    <property type="entry name" value="Low_specificity_L-TA-like"/>
</dbReference>
<dbReference type="Gene3D" id="3.40.640.10">
    <property type="entry name" value="Type I PLP-dependent aspartate aminotransferase-like (Major domain)"/>
    <property type="match status" value="1"/>
</dbReference>
<evidence type="ECO:0000256" key="1">
    <source>
        <dbReference type="ARBA" id="ARBA00001933"/>
    </source>
</evidence>
<comment type="caution">
    <text evidence="7">The sequence shown here is derived from an EMBL/GenBank/DDBJ whole genome shotgun (WGS) entry which is preliminary data.</text>
</comment>
<dbReference type="Pfam" id="PF01212">
    <property type="entry name" value="Beta_elim_lyase"/>
    <property type="match status" value="1"/>
</dbReference>
<reference evidence="7 8" key="1">
    <citation type="journal article" date="2023" name="Arcadia Sci">
        <title>De novo assembly of a long-read Amblyomma americanum tick genome.</title>
        <authorList>
            <person name="Chou S."/>
            <person name="Poskanzer K.E."/>
            <person name="Rollins M."/>
            <person name="Thuy-Boun P.S."/>
        </authorList>
    </citation>
    <scope>NUCLEOTIDE SEQUENCE [LARGE SCALE GENOMIC DNA]</scope>
    <source>
        <strain evidence="7">F_SG_1</strain>
        <tissue evidence="7">Salivary glands</tissue>
    </source>
</reference>
<dbReference type="PANTHER" id="PTHR48097">
    <property type="entry name" value="L-THREONINE ALDOLASE-RELATED"/>
    <property type="match status" value="1"/>
</dbReference>
<dbReference type="InterPro" id="IPR015424">
    <property type="entry name" value="PyrdxlP-dep_Trfase"/>
</dbReference>
<dbReference type="PANTHER" id="PTHR48097:SF9">
    <property type="entry name" value="L-THREONINE ALDOLASE"/>
    <property type="match status" value="1"/>
</dbReference>
<dbReference type="Gene3D" id="3.90.1150.10">
    <property type="entry name" value="Aspartate Aminotransferase, domain 1"/>
    <property type="match status" value="1"/>
</dbReference>
<dbReference type="FunFam" id="3.40.640.10:FF:000030">
    <property type="entry name" value="Low-specificity L-threonine aldolase"/>
    <property type="match status" value="1"/>
</dbReference>
<dbReference type="GO" id="GO:0006545">
    <property type="term" value="P:glycine biosynthetic process"/>
    <property type="evidence" value="ECO:0007669"/>
    <property type="project" value="TreeGrafter"/>
</dbReference>
<dbReference type="GO" id="GO:0008732">
    <property type="term" value="F:L-allo-threonine aldolase activity"/>
    <property type="evidence" value="ECO:0007669"/>
    <property type="project" value="TreeGrafter"/>
</dbReference>
<comment type="cofactor">
    <cofactor evidence="1">
        <name>pyridoxal 5'-phosphate</name>
        <dbReference type="ChEBI" id="CHEBI:597326"/>
    </cofactor>
</comment>
<keyword evidence="8" id="KW-1185">Reference proteome</keyword>
<evidence type="ECO:0000256" key="5">
    <source>
        <dbReference type="PIRSR" id="PIRSR017617-1"/>
    </source>
</evidence>
<dbReference type="CDD" id="cd06502">
    <property type="entry name" value="TA_like"/>
    <property type="match status" value="1"/>
</dbReference>
<keyword evidence="4" id="KW-0456">Lyase</keyword>
<proteinExistence type="inferred from homology"/>
<dbReference type="Proteomes" id="UP001321473">
    <property type="component" value="Unassembled WGS sequence"/>
</dbReference>
<evidence type="ECO:0000256" key="4">
    <source>
        <dbReference type="ARBA" id="ARBA00023239"/>
    </source>
</evidence>
<gene>
    <name evidence="7" type="ORF">V5799_031260</name>
</gene>
<sequence>MTTSWSRTDVQLANKRPPKAQRVKKLLQKKFLTVVARWLSWTLHSAALGRNPAADTAAMDNPRVVDLRSDTLTKPTPEMRQAMRDAEVGDDVFKEDPTVNELERVVAELLGKEAALYVPTGTMGNLAAVMAHCDQRGQEILVGDASHIFLNEQGGVAQVASVQSWAVPTQKDGRLLVKDLEFRVRHRDFHCPRTSLLCLENTHNVCGGTVLPMDYMEEVTQFAKANKIPLHMDGARIMNAATYLGLPVKDILRGCDTVQMCISKGLACPIGSLVAGPKDFIYKVARVRKCLGGGMRQAGIVAAAGLVSLKTIVPRLHEDHENTQRLARGVSLKGNPYISMNLDTVQTNMAVYDFSDTSRLSPLTFCERLNKVTEREYEDLQQAITVKMIPISMSKARAVLHNDVNADDVEAAIIKIRYVIDELCRSVGA</sequence>
<dbReference type="InterPro" id="IPR001597">
    <property type="entry name" value="ArAA_b-elim_lyase/Thr_aldolase"/>
</dbReference>
<evidence type="ECO:0000313" key="7">
    <source>
        <dbReference type="EMBL" id="KAK8775395.1"/>
    </source>
</evidence>
<dbReference type="AlphaFoldDB" id="A0AAQ4EKS8"/>
<name>A0AAQ4EKS8_AMBAM</name>
<dbReference type="InterPro" id="IPR015421">
    <property type="entry name" value="PyrdxlP-dep_Trfase_major"/>
</dbReference>
<dbReference type="EMBL" id="JARKHS020014187">
    <property type="protein sequence ID" value="KAK8775395.1"/>
    <property type="molecule type" value="Genomic_DNA"/>
</dbReference>
<feature type="modified residue" description="N6-(pyridoxal phosphate)lysine" evidence="5">
    <location>
        <position position="264"/>
    </location>
</feature>
<dbReference type="SUPFAM" id="SSF53383">
    <property type="entry name" value="PLP-dependent transferases"/>
    <property type="match status" value="1"/>
</dbReference>
<protein>
    <recommendedName>
        <fullName evidence="6">Aromatic amino acid beta-eliminating lyase/threonine aldolase domain-containing protein</fullName>
    </recommendedName>
</protein>
<dbReference type="GO" id="GO:0005829">
    <property type="term" value="C:cytosol"/>
    <property type="evidence" value="ECO:0007669"/>
    <property type="project" value="TreeGrafter"/>
</dbReference>